<dbReference type="PANTHER" id="PTHR35526:SF3">
    <property type="entry name" value="ANTI-SIGMA-F FACTOR RSBW"/>
    <property type="match status" value="1"/>
</dbReference>
<keyword evidence="4" id="KW-1185">Reference proteome</keyword>
<name>A0A561T6R0_9ACTN</name>
<evidence type="ECO:0000313" key="4">
    <source>
        <dbReference type="Proteomes" id="UP000317940"/>
    </source>
</evidence>
<protein>
    <submittedName>
        <fullName evidence="3">Anti-sigma regulatory factor (Ser/Thr protein kinase)</fullName>
    </submittedName>
</protein>
<reference evidence="3 4" key="1">
    <citation type="submission" date="2019-06" db="EMBL/GenBank/DDBJ databases">
        <title>Sequencing the genomes of 1000 actinobacteria strains.</title>
        <authorList>
            <person name="Klenk H.-P."/>
        </authorList>
    </citation>
    <scope>NUCLEOTIDE SEQUENCE [LARGE SCALE GENOMIC DNA]</scope>
    <source>
        <strain evidence="3 4">DSM 44826</strain>
    </source>
</reference>
<evidence type="ECO:0000313" key="3">
    <source>
        <dbReference type="EMBL" id="TWF82787.1"/>
    </source>
</evidence>
<accession>A0A561T6R0</accession>
<keyword evidence="1" id="KW-0418">Kinase</keyword>
<proteinExistence type="predicted"/>
<dbReference type="SUPFAM" id="SSF55874">
    <property type="entry name" value="ATPase domain of HSP90 chaperone/DNA topoisomerase II/histidine kinase"/>
    <property type="match status" value="1"/>
</dbReference>
<dbReference type="Pfam" id="PF13581">
    <property type="entry name" value="HATPase_c_2"/>
    <property type="match status" value="1"/>
</dbReference>
<dbReference type="InterPro" id="IPR003594">
    <property type="entry name" value="HATPase_dom"/>
</dbReference>
<sequence length="142" mass="14986">MPTATLNGWPSTVRLSRTMSCRPEAARVARALVAEALDAWGLDRISADSRLVVSELVGNAVKHTGCVRITVSVERLRCGVRVGVRDASAALPVVLPATVEGEGGRGMGLVQEVAARWGVDRLPFGKVVWAECALKAPDCIPG</sequence>
<dbReference type="RefSeq" id="WP_246214080.1">
    <property type="nucleotide sequence ID" value="NZ_BAAAMZ010000009.1"/>
</dbReference>
<dbReference type="Gene3D" id="3.30.565.10">
    <property type="entry name" value="Histidine kinase-like ATPase, C-terminal domain"/>
    <property type="match status" value="1"/>
</dbReference>
<comment type="caution">
    <text evidence="3">The sequence shown here is derived from an EMBL/GenBank/DDBJ whole genome shotgun (WGS) entry which is preliminary data.</text>
</comment>
<organism evidence="3 4">
    <name type="scientific">Kitasatospora viridis</name>
    <dbReference type="NCBI Taxonomy" id="281105"/>
    <lineage>
        <taxon>Bacteria</taxon>
        <taxon>Bacillati</taxon>
        <taxon>Actinomycetota</taxon>
        <taxon>Actinomycetes</taxon>
        <taxon>Kitasatosporales</taxon>
        <taxon>Streptomycetaceae</taxon>
        <taxon>Kitasatospora</taxon>
    </lineage>
</organism>
<dbReference type="InterPro" id="IPR050267">
    <property type="entry name" value="Anti-sigma-factor_SerPK"/>
</dbReference>
<keyword evidence="1" id="KW-0723">Serine/threonine-protein kinase</keyword>
<dbReference type="PANTHER" id="PTHR35526">
    <property type="entry name" value="ANTI-SIGMA-F FACTOR RSBW-RELATED"/>
    <property type="match status" value="1"/>
</dbReference>
<keyword evidence="1" id="KW-0808">Transferase</keyword>
<dbReference type="InterPro" id="IPR036890">
    <property type="entry name" value="HATPase_C_sf"/>
</dbReference>
<evidence type="ECO:0000259" key="2">
    <source>
        <dbReference type="Pfam" id="PF13581"/>
    </source>
</evidence>
<dbReference type="GO" id="GO:0004674">
    <property type="term" value="F:protein serine/threonine kinase activity"/>
    <property type="evidence" value="ECO:0007669"/>
    <property type="project" value="UniProtKB-KW"/>
</dbReference>
<dbReference type="EMBL" id="VIWT01000004">
    <property type="protein sequence ID" value="TWF82787.1"/>
    <property type="molecule type" value="Genomic_DNA"/>
</dbReference>
<dbReference type="Proteomes" id="UP000317940">
    <property type="component" value="Unassembled WGS sequence"/>
</dbReference>
<dbReference type="AlphaFoldDB" id="A0A561T6R0"/>
<feature type="domain" description="Histidine kinase/HSP90-like ATPase" evidence="2">
    <location>
        <begin position="21"/>
        <end position="129"/>
    </location>
</feature>
<dbReference type="CDD" id="cd16936">
    <property type="entry name" value="HATPase_RsbW-like"/>
    <property type="match status" value="1"/>
</dbReference>
<evidence type="ECO:0000256" key="1">
    <source>
        <dbReference type="ARBA" id="ARBA00022527"/>
    </source>
</evidence>
<gene>
    <name evidence="3" type="ORF">FHX73_14269</name>
</gene>